<reference evidence="1 2" key="1">
    <citation type="submission" date="2023-10" db="EMBL/GenBank/DDBJ databases">
        <authorList>
            <person name="Maclean D."/>
            <person name="Macfadyen A."/>
        </authorList>
    </citation>
    <scope>NUCLEOTIDE SEQUENCE [LARGE SCALE GENOMIC DNA]</scope>
</reference>
<sequence length="692" mass="78095">MCIGTCITSGQHDNEQCPLEHMHKEQAVQDYFHMLLFRITNICVICRFTGSEITDNTDSMSQYRHLVRQTVCGKAVGGVNHSLPVSLAVGRVMEYMEDMEAIEQMIDGHDWDDRTKAIAIRSLTPEHVTLLASVLHNCSPDTFRLVLENLLPLPSEVETPSTSHYVDRLRSMSGVKNFGSVWPILQMHDPEYEEKDYLFNMHRPHHARGLPAALASPIFGEVLSKFNGVGNLDSTVCKHIQRLTDVLSASYRTKLSYSVHLSEVLTELLYRQTRGLKAIPMRGTREQGASILVTNDLGQDLSQVLLVEAKHEWGACEGPNTQVQALATYARTASGHLHCPTLCETVFPALLLEAIGNGLRLSAAYFTDKVCCEPLTPLLHFSDLQDGRPKYMEQLGRFLQAFVAAVEQIKDFPENYKGSNAGLCDGREPTEQLLQAARERDRQYFNIPYMLRSSERGYSRVEAMCGPRLAGPGARYTYLCTKPSGEQTVCKITLAPYPEQLHRELAAGEQSRAPAFLGQTVHPGDVHVTEMEYLSDEQGWMELTEYSGDWQALRPMAEEALRGLQQCLGNAAVHGDLRPPNIMVRLEGDVVEELRFVDLDSAGKEGEARYHLFLNSQIEWPCDFPDGQLILQKHDEKLLFHSLSRQSKVFHGRQQMGIRAGLAQMRFQSHKRWRSTWLQLRPKPIYRANFAI</sequence>
<gene>
    <name evidence="1" type="ORF">CVIRNUC_010517</name>
</gene>
<organism evidence="1 2">
    <name type="scientific">Coccomyxa viridis</name>
    <dbReference type="NCBI Taxonomy" id="1274662"/>
    <lineage>
        <taxon>Eukaryota</taxon>
        <taxon>Viridiplantae</taxon>
        <taxon>Chlorophyta</taxon>
        <taxon>core chlorophytes</taxon>
        <taxon>Trebouxiophyceae</taxon>
        <taxon>Trebouxiophyceae incertae sedis</taxon>
        <taxon>Coccomyxaceae</taxon>
        <taxon>Coccomyxa</taxon>
    </lineage>
</organism>
<dbReference type="AlphaFoldDB" id="A0AAV1IJJ1"/>
<dbReference type="InterPro" id="IPR011009">
    <property type="entry name" value="Kinase-like_dom_sf"/>
</dbReference>
<keyword evidence="2" id="KW-1185">Reference proteome</keyword>
<evidence type="ECO:0000313" key="2">
    <source>
        <dbReference type="Proteomes" id="UP001314263"/>
    </source>
</evidence>
<name>A0AAV1IJJ1_9CHLO</name>
<evidence type="ECO:0000313" key="1">
    <source>
        <dbReference type="EMBL" id="CAK0787299.1"/>
    </source>
</evidence>
<proteinExistence type="predicted"/>
<dbReference type="SUPFAM" id="SSF56112">
    <property type="entry name" value="Protein kinase-like (PK-like)"/>
    <property type="match status" value="1"/>
</dbReference>
<dbReference type="Proteomes" id="UP001314263">
    <property type="component" value="Unassembled WGS sequence"/>
</dbReference>
<comment type="caution">
    <text evidence="1">The sequence shown here is derived from an EMBL/GenBank/DDBJ whole genome shotgun (WGS) entry which is preliminary data.</text>
</comment>
<dbReference type="EMBL" id="CAUYUE010000016">
    <property type="protein sequence ID" value="CAK0787299.1"/>
    <property type="molecule type" value="Genomic_DNA"/>
</dbReference>
<evidence type="ECO:0008006" key="3">
    <source>
        <dbReference type="Google" id="ProtNLM"/>
    </source>
</evidence>
<accession>A0AAV1IJJ1</accession>
<protein>
    <recommendedName>
        <fullName evidence="3">Protein kinase domain-containing protein</fullName>
    </recommendedName>
</protein>